<keyword evidence="2" id="KW-1185">Reference proteome</keyword>
<sequence length="127" mass="12862">NLVVKFSQYIIESLPLIGHAQGRFILNGEDAERAISRANQSLGASVGGIGGNELCGPPCRVMGSVLGGAASAYANSHGSVSAAREAFNDASAENISNLFLTVVGHIAAGEVAAARASADNNGDVHNE</sequence>
<feature type="non-terminal residue" evidence="1">
    <location>
        <position position="1"/>
    </location>
</feature>
<dbReference type="EMBL" id="BTSY01000002">
    <property type="protein sequence ID" value="GMT13074.1"/>
    <property type="molecule type" value="Genomic_DNA"/>
</dbReference>
<comment type="caution">
    <text evidence="1">The sequence shown here is derived from an EMBL/GenBank/DDBJ whole genome shotgun (WGS) entry which is preliminary data.</text>
</comment>
<proteinExistence type="predicted"/>
<name>A0AAV5V5C1_9BILA</name>
<reference evidence="1" key="1">
    <citation type="submission" date="2023-10" db="EMBL/GenBank/DDBJ databases">
        <title>Genome assembly of Pristionchus species.</title>
        <authorList>
            <person name="Yoshida K."/>
            <person name="Sommer R.J."/>
        </authorList>
    </citation>
    <scope>NUCLEOTIDE SEQUENCE</scope>
    <source>
        <strain evidence="1">RS5133</strain>
    </source>
</reference>
<evidence type="ECO:0000313" key="2">
    <source>
        <dbReference type="Proteomes" id="UP001432322"/>
    </source>
</evidence>
<accession>A0AAV5V5C1</accession>
<dbReference type="AlphaFoldDB" id="A0AAV5V5C1"/>
<gene>
    <name evidence="1" type="ORF">PFISCL1PPCAC_4371</name>
</gene>
<organism evidence="1 2">
    <name type="scientific">Pristionchus fissidentatus</name>
    <dbReference type="NCBI Taxonomy" id="1538716"/>
    <lineage>
        <taxon>Eukaryota</taxon>
        <taxon>Metazoa</taxon>
        <taxon>Ecdysozoa</taxon>
        <taxon>Nematoda</taxon>
        <taxon>Chromadorea</taxon>
        <taxon>Rhabditida</taxon>
        <taxon>Rhabditina</taxon>
        <taxon>Diplogasteromorpha</taxon>
        <taxon>Diplogasteroidea</taxon>
        <taxon>Neodiplogasteridae</taxon>
        <taxon>Pristionchus</taxon>
    </lineage>
</organism>
<dbReference type="Proteomes" id="UP001432322">
    <property type="component" value="Unassembled WGS sequence"/>
</dbReference>
<evidence type="ECO:0000313" key="1">
    <source>
        <dbReference type="EMBL" id="GMT13074.1"/>
    </source>
</evidence>
<protein>
    <submittedName>
        <fullName evidence="1">Uncharacterized protein</fullName>
    </submittedName>
</protein>